<dbReference type="Gene3D" id="1.20.1250.20">
    <property type="entry name" value="MFS general substrate transporter like domains"/>
    <property type="match status" value="2"/>
</dbReference>
<dbReference type="GO" id="GO:0005886">
    <property type="term" value="C:plasma membrane"/>
    <property type="evidence" value="ECO:0007669"/>
    <property type="project" value="UniProtKB-SubCell"/>
</dbReference>
<dbReference type="PROSITE" id="PS50850">
    <property type="entry name" value="MFS"/>
    <property type="match status" value="1"/>
</dbReference>
<dbReference type="InterPro" id="IPR050189">
    <property type="entry name" value="MFS_Efflux_Transporters"/>
</dbReference>
<organism evidence="8 9">
    <name type="scientific">Thalassomonas viridans</name>
    <dbReference type="NCBI Taxonomy" id="137584"/>
    <lineage>
        <taxon>Bacteria</taxon>
        <taxon>Pseudomonadati</taxon>
        <taxon>Pseudomonadota</taxon>
        <taxon>Gammaproteobacteria</taxon>
        <taxon>Alteromonadales</taxon>
        <taxon>Colwelliaceae</taxon>
        <taxon>Thalassomonas</taxon>
    </lineage>
</organism>
<name>A0AAF0C7I9_9GAMM</name>
<evidence type="ECO:0000256" key="1">
    <source>
        <dbReference type="ARBA" id="ARBA00004651"/>
    </source>
</evidence>
<accession>A0AAF0C7I9</accession>
<dbReference type="PANTHER" id="PTHR43124">
    <property type="entry name" value="PURINE EFFLUX PUMP PBUE"/>
    <property type="match status" value="1"/>
</dbReference>
<proteinExistence type="predicted"/>
<dbReference type="InterPro" id="IPR011701">
    <property type="entry name" value="MFS"/>
</dbReference>
<keyword evidence="9" id="KW-1185">Reference proteome</keyword>
<feature type="transmembrane region" description="Helical" evidence="6">
    <location>
        <begin position="365"/>
        <end position="386"/>
    </location>
</feature>
<evidence type="ECO:0000313" key="9">
    <source>
        <dbReference type="Proteomes" id="UP000032352"/>
    </source>
</evidence>
<dbReference type="PANTHER" id="PTHR43124:SF3">
    <property type="entry name" value="CHLORAMPHENICOL EFFLUX PUMP RV0191"/>
    <property type="match status" value="1"/>
</dbReference>
<dbReference type="InterPro" id="IPR036259">
    <property type="entry name" value="MFS_trans_sf"/>
</dbReference>
<reference evidence="8 9" key="2">
    <citation type="journal article" date="2022" name="Mar. Drugs">
        <title>Bioassay-Guided Fractionation Leads to the Detection of Cholic Acid Generated by the Rare Thalassomonas sp.</title>
        <authorList>
            <person name="Pheiffer F."/>
            <person name="Schneider Y.K."/>
            <person name="Hansen E.H."/>
            <person name="Andersen J.H."/>
            <person name="Isaksson J."/>
            <person name="Busche T."/>
            <person name="R C."/>
            <person name="Kalinowski J."/>
            <person name="Zyl L.V."/>
            <person name="Trindade M."/>
        </authorList>
    </citation>
    <scope>NUCLEOTIDE SEQUENCE [LARGE SCALE GENOMIC DNA]</scope>
    <source>
        <strain evidence="8 9">XOM25</strain>
    </source>
</reference>
<keyword evidence="4 6" id="KW-1133">Transmembrane helix</keyword>
<feature type="transmembrane region" description="Helical" evidence="6">
    <location>
        <begin position="244"/>
        <end position="266"/>
    </location>
</feature>
<feature type="transmembrane region" description="Helical" evidence="6">
    <location>
        <begin position="132"/>
        <end position="152"/>
    </location>
</feature>
<feature type="domain" description="Major facilitator superfamily (MFS) profile" evidence="7">
    <location>
        <begin position="9"/>
        <end position="390"/>
    </location>
</feature>
<feature type="transmembrane region" description="Helical" evidence="6">
    <location>
        <begin position="273"/>
        <end position="291"/>
    </location>
</feature>
<dbReference type="KEGG" id="tvd:SG34_020530"/>
<feature type="transmembrane region" description="Helical" evidence="6">
    <location>
        <begin position="331"/>
        <end position="353"/>
    </location>
</feature>
<feature type="transmembrane region" description="Helical" evidence="6">
    <location>
        <begin position="7"/>
        <end position="26"/>
    </location>
</feature>
<feature type="transmembrane region" description="Helical" evidence="6">
    <location>
        <begin position="297"/>
        <end position="319"/>
    </location>
</feature>
<dbReference type="Proteomes" id="UP000032352">
    <property type="component" value="Chromosome"/>
</dbReference>
<evidence type="ECO:0000313" key="8">
    <source>
        <dbReference type="EMBL" id="WDE03748.1"/>
    </source>
</evidence>
<evidence type="ECO:0000256" key="2">
    <source>
        <dbReference type="ARBA" id="ARBA00022475"/>
    </source>
</evidence>
<gene>
    <name evidence="8" type="ORF">SG34_020530</name>
</gene>
<evidence type="ECO:0000256" key="3">
    <source>
        <dbReference type="ARBA" id="ARBA00022692"/>
    </source>
</evidence>
<keyword evidence="3 6" id="KW-0812">Transmembrane</keyword>
<dbReference type="AlphaFoldDB" id="A0AAF0C7I9"/>
<reference evidence="8 9" key="1">
    <citation type="journal article" date="2015" name="Genome Announc.">
        <title>Draft Genome Sequences of Marine Isolates of Thalassomonas viridans and Thalassomonas actiniarum.</title>
        <authorList>
            <person name="Olonade I."/>
            <person name="van Zyl L.J."/>
            <person name="Trindade M."/>
        </authorList>
    </citation>
    <scope>NUCLEOTIDE SEQUENCE [LARGE SCALE GENOMIC DNA]</scope>
    <source>
        <strain evidence="8 9">XOM25</strain>
    </source>
</reference>
<feature type="transmembrane region" description="Helical" evidence="6">
    <location>
        <begin position="164"/>
        <end position="183"/>
    </location>
</feature>
<dbReference type="EMBL" id="CP059733">
    <property type="protein sequence ID" value="WDE03748.1"/>
    <property type="molecule type" value="Genomic_DNA"/>
</dbReference>
<evidence type="ECO:0000259" key="7">
    <source>
        <dbReference type="PROSITE" id="PS50850"/>
    </source>
</evidence>
<dbReference type="GO" id="GO:0022857">
    <property type="term" value="F:transmembrane transporter activity"/>
    <property type="evidence" value="ECO:0007669"/>
    <property type="project" value="InterPro"/>
</dbReference>
<dbReference type="SUPFAM" id="SSF103473">
    <property type="entry name" value="MFS general substrate transporter"/>
    <property type="match status" value="1"/>
</dbReference>
<comment type="subcellular location">
    <subcellularLocation>
        <location evidence="1">Cell membrane</location>
        <topology evidence="1">Multi-pass membrane protein</topology>
    </subcellularLocation>
</comment>
<feature type="transmembrane region" description="Helical" evidence="6">
    <location>
        <begin position="46"/>
        <end position="69"/>
    </location>
</feature>
<dbReference type="InterPro" id="IPR020846">
    <property type="entry name" value="MFS_dom"/>
</dbReference>
<dbReference type="Pfam" id="PF07690">
    <property type="entry name" value="MFS_1"/>
    <property type="match status" value="1"/>
</dbReference>
<feature type="transmembrane region" description="Helical" evidence="6">
    <location>
        <begin position="100"/>
        <end position="120"/>
    </location>
</feature>
<sequence>MHISNKYLIESIVFISYILFAMAWVGGTASMGNIMSAMSVNSLADASFISGAVTLAKILGTFIAALLAIKLGLKNALFLSMVLIAVGVLTPLSPNYYLLLLSRFIMGLGGALMIVYFNPVVMRCFTPKERPVVNGLNAVAFNIGTAIILYLMTDINAVTGGWRSSLMAFSLASLLLGLVWMLVKFEQEQSENSDNNAGSEAEPQSGYSYRHALKDKFNWIYSLTYAGLLSFYICLFTFYPRAGISQSALVITFGILGTLAGIIYSLKFPRRLPVIRWSGLVMIITIIGLTFSPSITIKTICAMILGFVIFFPITALVSLPQELPQMTSEKITVVFSLFWSISYLLTTLVLWLFGKLVDINQGDFFQAFILITLVSSSFFIGSFFLPEPAKAKACQR</sequence>
<feature type="transmembrane region" description="Helical" evidence="6">
    <location>
        <begin position="219"/>
        <end position="238"/>
    </location>
</feature>
<dbReference type="RefSeq" id="WP_201778198.1">
    <property type="nucleotide sequence ID" value="NZ_CP059733.1"/>
</dbReference>
<evidence type="ECO:0000256" key="4">
    <source>
        <dbReference type="ARBA" id="ARBA00022989"/>
    </source>
</evidence>
<keyword evidence="2" id="KW-1003">Cell membrane</keyword>
<evidence type="ECO:0000256" key="6">
    <source>
        <dbReference type="SAM" id="Phobius"/>
    </source>
</evidence>
<feature type="transmembrane region" description="Helical" evidence="6">
    <location>
        <begin position="76"/>
        <end position="94"/>
    </location>
</feature>
<dbReference type="CDD" id="cd06174">
    <property type="entry name" value="MFS"/>
    <property type="match status" value="1"/>
</dbReference>
<keyword evidence="5 6" id="KW-0472">Membrane</keyword>
<evidence type="ECO:0000256" key="5">
    <source>
        <dbReference type="ARBA" id="ARBA00023136"/>
    </source>
</evidence>
<protein>
    <submittedName>
        <fullName evidence="8">MFS transporter</fullName>
    </submittedName>
</protein>